<protein>
    <recommendedName>
        <fullName evidence="4">DUF3575 domain-containing protein</fullName>
    </recommendedName>
</protein>
<evidence type="ECO:0000256" key="1">
    <source>
        <dbReference type="SAM" id="SignalP"/>
    </source>
</evidence>
<accession>A0ABS1C107</accession>
<keyword evidence="1" id="KW-0732">Signal</keyword>
<evidence type="ECO:0000313" key="3">
    <source>
        <dbReference type="Proteomes" id="UP000644147"/>
    </source>
</evidence>
<sequence>MKIFLFLTLLCPSIFAFAQDEPVEISYQNGNLKAKYLPYNKSFVIKGSPIMANGDTADLVVLKIKKEVEIIKKIIKDPWYQRGEKTTKSYTREVKKDTIYITKIKGEPYDYEYFWKRTPKSAEDFSIRVDRVLEFDTDYNVNLYFLDIKTNSLKDINSVIGFSVNQLTINGELSNEEVEEKINDELKRKHQDNSDVVNFKSLELKNALKSTVNIPVELMPLVRIRASKILILEDDDKDLFKQKEDLNGNVPLKEYLNNCGGKEDLICKDKIRILNFIENRNTNVPEIIRTEGLEEPLKGYANKINFALELSSKINKKKEDLTKNETEINIKAKELFSRKVVLLADYQMYHYAYDIKTNVDQLSIHTDYSLAFTPLSPLYNLESADPKLFQYAALRFYFSPLDKSVRQPYKHNFKKRLSGILGYSTTGQIDYKGQDLLDTSSLTLKLVSAVGIDINKYLGVNIGGVWVTQKFTNSEADPIRKKQVVLPFVSVSFDFNLLNRIRAINP</sequence>
<evidence type="ECO:0000313" key="2">
    <source>
        <dbReference type="EMBL" id="MBK0403013.1"/>
    </source>
</evidence>
<dbReference type="Proteomes" id="UP000644147">
    <property type="component" value="Unassembled WGS sequence"/>
</dbReference>
<feature type="chain" id="PRO_5045442035" description="DUF3575 domain-containing protein" evidence="1">
    <location>
        <begin position="19"/>
        <end position="506"/>
    </location>
</feature>
<proteinExistence type="predicted"/>
<dbReference type="EMBL" id="JAEHFX010000003">
    <property type="protein sequence ID" value="MBK0403013.1"/>
    <property type="molecule type" value="Genomic_DNA"/>
</dbReference>
<organism evidence="2 3">
    <name type="scientific">Adhaeribacter terrigena</name>
    <dbReference type="NCBI Taxonomy" id="2793070"/>
    <lineage>
        <taxon>Bacteria</taxon>
        <taxon>Pseudomonadati</taxon>
        <taxon>Bacteroidota</taxon>
        <taxon>Cytophagia</taxon>
        <taxon>Cytophagales</taxon>
        <taxon>Hymenobacteraceae</taxon>
        <taxon>Adhaeribacter</taxon>
    </lineage>
</organism>
<reference evidence="2 3" key="1">
    <citation type="submission" date="2020-12" db="EMBL/GenBank/DDBJ databases">
        <title>Bacterial novel species Adhaeribacter sp. BT258 isolated from soil.</title>
        <authorList>
            <person name="Jung H.-Y."/>
        </authorList>
    </citation>
    <scope>NUCLEOTIDE SEQUENCE [LARGE SCALE GENOMIC DNA]</scope>
    <source>
        <strain evidence="2 3">BT258</strain>
    </source>
</reference>
<dbReference type="RefSeq" id="WP_200505757.1">
    <property type="nucleotide sequence ID" value="NZ_JAEHFX010000003.1"/>
</dbReference>
<name>A0ABS1C107_9BACT</name>
<evidence type="ECO:0008006" key="4">
    <source>
        <dbReference type="Google" id="ProtNLM"/>
    </source>
</evidence>
<keyword evidence="3" id="KW-1185">Reference proteome</keyword>
<gene>
    <name evidence="2" type="ORF">I5M27_08440</name>
</gene>
<comment type="caution">
    <text evidence="2">The sequence shown here is derived from an EMBL/GenBank/DDBJ whole genome shotgun (WGS) entry which is preliminary data.</text>
</comment>
<feature type="signal peptide" evidence="1">
    <location>
        <begin position="1"/>
        <end position="18"/>
    </location>
</feature>